<dbReference type="InterPro" id="IPR036770">
    <property type="entry name" value="Ankyrin_rpt-contain_sf"/>
</dbReference>
<organism evidence="9 10">
    <name type="scientific">Lolium multiflorum</name>
    <name type="common">Italian ryegrass</name>
    <name type="synonym">Lolium perenne subsp. multiflorum</name>
    <dbReference type="NCBI Taxonomy" id="4521"/>
    <lineage>
        <taxon>Eukaryota</taxon>
        <taxon>Viridiplantae</taxon>
        <taxon>Streptophyta</taxon>
        <taxon>Embryophyta</taxon>
        <taxon>Tracheophyta</taxon>
        <taxon>Spermatophyta</taxon>
        <taxon>Magnoliopsida</taxon>
        <taxon>Liliopsida</taxon>
        <taxon>Poales</taxon>
        <taxon>Poaceae</taxon>
        <taxon>BOP clade</taxon>
        <taxon>Pooideae</taxon>
        <taxon>Poodae</taxon>
        <taxon>Poeae</taxon>
        <taxon>Poeae Chloroplast Group 2 (Poeae type)</taxon>
        <taxon>Loliodinae</taxon>
        <taxon>Loliinae</taxon>
        <taxon>Lolium</taxon>
    </lineage>
</organism>
<dbReference type="InterPro" id="IPR002110">
    <property type="entry name" value="Ankyrin_rpt"/>
</dbReference>
<dbReference type="PANTHER" id="PTHR24186">
    <property type="entry name" value="PROTEIN PHOSPHATASE 1 REGULATORY SUBUNIT"/>
    <property type="match status" value="1"/>
</dbReference>
<dbReference type="Gene3D" id="1.25.40.20">
    <property type="entry name" value="Ankyrin repeat-containing domain"/>
    <property type="match status" value="2"/>
</dbReference>
<feature type="transmembrane region" description="Helical" evidence="7">
    <location>
        <begin position="409"/>
        <end position="431"/>
    </location>
</feature>
<evidence type="ECO:0000313" key="10">
    <source>
        <dbReference type="Proteomes" id="UP001231189"/>
    </source>
</evidence>
<name>A0AAD8WS91_LOLMU</name>
<keyword evidence="4 7" id="KW-1133">Transmembrane helix</keyword>
<dbReference type="EMBL" id="JAUUTY010000003">
    <property type="protein sequence ID" value="KAK1670883.1"/>
    <property type="molecule type" value="Genomic_DNA"/>
</dbReference>
<feature type="domain" description="PGG" evidence="8">
    <location>
        <begin position="408"/>
        <end position="514"/>
    </location>
</feature>
<proteinExistence type="predicted"/>
<evidence type="ECO:0000313" key="9">
    <source>
        <dbReference type="EMBL" id="KAK1670883.1"/>
    </source>
</evidence>
<comment type="subcellular location">
    <subcellularLocation>
        <location evidence="1">Membrane</location>
        <topology evidence="1">Multi-pass membrane protein</topology>
    </subcellularLocation>
</comment>
<evidence type="ECO:0000256" key="4">
    <source>
        <dbReference type="ARBA" id="ARBA00022989"/>
    </source>
</evidence>
<evidence type="ECO:0000256" key="5">
    <source>
        <dbReference type="ARBA" id="ARBA00023043"/>
    </source>
</evidence>
<dbReference type="SMART" id="SM00248">
    <property type="entry name" value="ANK"/>
    <property type="match status" value="9"/>
</dbReference>
<dbReference type="GO" id="GO:0005886">
    <property type="term" value="C:plasma membrane"/>
    <property type="evidence" value="ECO:0007669"/>
    <property type="project" value="TreeGrafter"/>
</dbReference>
<keyword evidence="10" id="KW-1185">Reference proteome</keyword>
<keyword evidence="6 7" id="KW-0472">Membrane</keyword>
<evidence type="ECO:0000256" key="1">
    <source>
        <dbReference type="ARBA" id="ARBA00004141"/>
    </source>
</evidence>
<evidence type="ECO:0000256" key="3">
    <source>
        <dbReference type="ARBA" id="ARBA00022737"/>
    </source>
</evidence>
<dbReference type="InterPro" id="IPR026961">
    <property type="entry name" value="PGG_dom"/>
</dbReference>
<dbReference type="Proteomes" id="UP001231189">
    <property type="component" value="Unassembled WGS sequence"/>
</dbReference>
<keyword evidence="5" id="KW-0040">ANK repeat</keyword>
<reference evidence="9" key="1">
    <citation type="submission" date="2023-07" db="EMBL/GenBank/DDBJ databases">
        <title>A chromosome-level genome assembly of Lolium multiflorum.</title>
        <authorList>
            <person name="Chen Y."/>
            <person name="Copetti D."/>
            <person name="Kolliker R."/>
            <person name="Studer B."/>
        </authorList>
    </citation>
    <scope>NUCLEOTIDE SEQUENCE</scope>
    <source>
        <strain evidence="9">02402/16</strain>
        <tissue evidence="9">Leaf</tissue>
    </source>
</reference>
<evidence type="ECO:0000256" key="6">
    <source>
        <dbReference type="ARBA" id="ARBA00023136"/>
    </source>
</evidence>
<dbReference type="Pfam" id="PF13962">
    <property type="entry name" value="PGG"/>
    <property type="match status" value="1"/>
</dbReference>
<keyword evidence="2 7" id="KW-0812">Transmembrane</keyword>
<comment type="caution">
    <text evidence="9">The sequence shown here is derived from an EMBL/GenBank/DDBJ whole genome shotgun (WGS) entry which is preliminary data.</text>
</comment>
<feature type="transmembrane region" description="Helical" evidence="7">
    <location>
        <begin position="498"/>
        <end position="515"/>
    </location>
</feature>
<dbReference type="AlphaFoldDB" id="A0AAD8WS91"/>
<gene>
    <name evidence="9" type="ORF">QYE76_059042</name>
</gene>
<protein>
    <recommendedName>
        <fullName evidence="8">PGG domain-containing protein</fullName>
    </recommendedName>
</protein>
<evidence type="ECO:0000256" key="2">
    <source>
        <dbReference type="ARBA" id="ARBA00022692"/>
    </source>
</evidence>
<dbReference type="PANTHER" id="PTHR24186:SF54">
    <property type="entry name" value="PGG DOMAIN-CONTAINING PROTEIN"/>
    <property type="match status" value="1"/>
</dbReference>
<keyword evidence="3" id="KW-0677">Repeat</keyword>
<sequence>MDKRLMEAAMSGNSASMQAMASQDRNILLGKTLQGNTCLHISSSHDHQVFCTDVVALEESLLSSVNLDEETPLLAAVTNGYVTLASSLLSCCCQARLRQAILQQDRYGFNALHHAIRNGHTKLALELIEAEPELSQAVSKCNESPMFFAAMRNYTHVCEKLIETPSCAYSGGRHGRNCLHAAVKNGDEKIVKMVMEKCPVLARETDRDIRNPVRHAVLDGKVDVLRVMLEHDSTLGYEINSAGTSLLTDAAYRGQVAAARELLKHCPDAPYHNAKGETLLHTAVLHDQEDFIEFVLRMPILRKLVNVQDNKGKTALHYAVKKCIPTVVAALLSHEDVDATVLDNDGLSAAWELLYNMKKAKTLNWNEVIMLMSKANPQEADSLHNLHMEAKKLTTDESRKAAKSLTQTYTSNTSLVAILITTITFAAAFTLPGGYSSDAGSEGLPIMSKKFAFQTFLIFDVLAMCSSFAVAFICIIARWEDYEFLLYYTSFTKKLMSFAYLATTMAFSTGLYTVLASRLHWLAIAICVLVALLPIITWLLGKWPVLKLRFQLGKSVRSDFLDMV</sequence>
<accession>A0AAD8WS91</accession>
<feature type="transmembrane region" description="Helical" evidence="7">
    <location>
        <begin position="451"/>
        <end position="477"/>
    </location>
</feature>
<feature type="transmembrane region" description="Helical" evidence="7">
    <location>
        <begin position="521"/>
        <end position="541"/>
    </location>
</feature>
<dbReference type="SUPFAM" id="SSF48403">
    <property type="entry name" value="Ankyrin repeat"/>
    <property type="match status" value="1"/>
</dbReference>
<dbReference type="Pfam" id="PF12796">
    <property type="entry name" value="Ank_2"/>
    <property type="match status" value="3"/>
</dbReference>
<evidence type="ECO:0000259" key="8">
    <source>
        <dbReference type="Pfam" id="PF13962"/>
    </source>
</evidence>
<evidence type="ECO:0000256" key="7">
    <source>
        <dbReference type="SAM" id="Phobius"/>
    </source>
</evidence>